<keyword evidence="8" id="KW-1185">Reference proteome</keyword>
<name>A0A1L8RIL8_9ENTE</name>
<evidence type="ECO:0000313" key="7">
    <source>
        <dbReference type="EMBL" id="OJG19609.1"/>
    </source>
</evidence>
<keyword evidence="3 6" id="KW-1133">Transmembrane helix</keyword>
<dbReference type="InterPro" id="IPR006480">
    <property type="entry name" value="Phage_holin_4_1"/>
</dbReference>
<dbReference type="EMBL" id="JXKH01000002">
    <property type="protein sequence ID" value="OJG19609.1"/>
    <property type="molecule type" value="Genomic_DNA"/>
</dbReference>
<dbReference type="STRING" id="214095.RU97_GL001180"/>
<evidence type="ECO:0000256" key="1">
    <source>
        <dbReference type="ARBA" id="ARBA00004141"/>
    </source>
</evidence>
<proteinExistence type="inferred from homology"/>
<dbReference type="Pfam" id="PF05105">
    <property type="entry name" value="Phage_holin_4_1"/>
    <property type="match status" value="1"/>
</dbReference>
<evidence type="ECO:0000256" key="3">
    <source>
        <dbReference type="ARBA" id="ARBA00022989"/>
    </source>
</evidence>
<dbReference type="Proteomes" id="UP000181884">
    <property type="component" value="Unassembled WGS sequence"/>
</dbReference>
<organism evidence="7 8">
    <name type="scientific">Enterococcus canis</name>
    <dbReference type="NCBI Taxonomy" id="214095"/>
    <lineage>
        <taxon>Bacteria</taxon>
        <taxon>Bacillati</taxon>
        <taxon>Bacillota</taxon>
        <taxon>Bacilli</taxon>
        <taxon>Lactobacillales</taxon>
        <taxon>Enterococcaceae</taxon>
        <taxon>Enterococcus</taxon>
    </lineage>
</organism>
<evidence type="ECO:0008006" key="9">
    <source>
        <dbReference type="Google" id="ProtNLM"/>
    </source>
</evidence>
<comment type="similarity">
    <text evidence="5">Belongs to the bacteriophage holin family. Cp-1 holin subfamily.</text>
</comment>
<dbReference type="NCBIfam" id="TIGR01593">
    <property type="entry name" value="holin_tox_secr"/>
    <property type="match status" value="1"/>
</dbReference>
<feature type="transmembrane region" description="Helical" evidence="6">
    <location>
        <begin position="47"/>
        <end position="66"/>
    </location>
</feature>
<comment type="subcellular location">
    <subcellularLocation>
        <location evidence="1">Membrane</location>
        <topology evidence="1">Multi-pass membrane protein</topology>
    </subcellularLocation>
</comment>
<gene>
    <name evidence="7" type="ORF">RU97_GL001180</name>
</gene>
<dbReference type="AlphaFoldDB" id="A0A1L8RIL8"/>
<evidence type="ECO:0000256" key="4">
    <source>
        <dbReference type="ARBA" id="ARBA00023136"/>
    </source>
</evidence>
<reference evidence="7 8" key="1">
    <citation type="submission" date="2014-12" db="EMBL/GenBank/DDBJ databases">
        <title>Draft genome sequences of 29 type strains of Enterococci.</title>
        <authorList>
            <person name="Zhong Z."/>
            <person name="Sun Z."/>
            <person name="Liu W."/>
            <person name="Zhang W."/>
            <person name="Zhang H."/>
        </authorList>
    </citation>
    <scope>NUCLEOTIDE SEQUENCE [LARGE SCALE GENOMIC DNA]</scope>
    <source>
        <strain evidence="7 8">DSM 17029</strain>
    </source>
</reference>
<evidence type="ECO:0000256" key="5">
    <source>
        <dbReference type="ARBA" id="ARBA00023600"/>
    </source>
</evidence>
<accession>A0A1L8RIL8</accession>
<evidence type="ECO:0000313" key="8">
    <source>
        <dbReference type="Proteomes" id="UP000181884"/>
    </source>
</evidence>
<evidence type="ECO:0000256" key="2">
    <source>
        <dbReference type="ARBA" id="ARBA00022692"/>
    </source>
</evidence>
<protein>
    <recommendedName>
        <fullName evidence="9">Holin</fullName>
    </recommendedName>
</protein>
<keyword evidence="2 6" id="KW-0812">Transmembrane</keyword>
<evidence type="ECO:0000256" key="6">
    <source>
        <dbReference type="SAM" id="Phobius"/>
    </source>
</evidence>
<keyword evidence="4 6" id="KW-0472">Membrane</keyword>
<comment type="caution">
    <text evidence="7">The sequence shown here is derived from an EMBL/GenBank/DDBJ whole genome shotgun (WGS) entry which is preliminary data.</text>
</comment>
<dbReference type="GO" id="GO:0016020">
    <property type="term" value="C:membrane"/>
    <property type="evidence" value="ECO:0007669"/>
    <property type="project" value="UniProtKB-SubCell"/>
</dbReference>
<sequence>MIVDFLSGMWVAKRQKCFESGKGINGILRKLASIFLLLFFWPVAHLIPAGAGVALLYTFYLGYLLMEIQSILENYRALGIDIKAFQWFLDQFKTHFKK</sequence>